<dbReference type="PROSITE" id="PS50158">
    <property type="entry name" value="ZF_CCHC"/>
    <property type="match status" value="1"/>
</dbReference>
<evidence type="ECO:0000313" key="4">
    <source>
        <dbReference type="EMBL" id="CAL0323384.1"/>
    </source>
</evidence>
<sequence>MGILCRHILVIFQAKGIVQIPEHFILQRWTKEANKGIEATYTENNFPAQFSTSKILRRVHAQQQASILVDMAEESEEMYKFIISELCNTHKSAIAMKENSLTVLESSHTNVNEIVIPERVTEAPSLIIGDPHISHTKGRRKDGEKVTQNCRFKSGLEVALIKSSIKWRKCTKCGEHGHNKKTCRKIFCVNELKVVHPLYFLYFCYNALIM</sequence>
<name>A0AAV1XP94_LUPLU</name>
<dbReference type="InterPro" id="IPR001878">
    <property type="entry name" value="Znf_CCHC"/>
</dbReference>
<comment type="subcellular location">
    <subcellularLocation>
        <location evidence="2">Nucleus</location>
    </subcellularLocation>
</comment>
<keyword evidence="1 2" id="KW-0863">Zinc-finger</keyword>
<evidence type="ECO:0000256" key="1">
    <source>
        <dbReference type="PROSITE-ProRule" id="PRU00047"/>
    </source>
</evidence>
<dbReference type="PANTHER" id="PTHR31669:SF302">
    <property type="entry name" value="PROTEIN FAR1-RELATED SEQUENCE"/>
    <property type="match status" value="1"/>
</dbReference>
<reference evidence="4 5" key="1">
    <citation type="submission" date="2024-03" db="EMBL/GenBank/DDBJ databases">
        <authorList>
            <person name="Martinez-Hernandez J."/>
        </authorList>
    </citation>
    <scope>NUCLEOTIDE SEQUENCE [LARGE SCALE GENOMIC DNA]</scope>
</reference>
<gene>
    <name evidence="4" type="ORF">LLUT_LOCUS24444</name>
</gene>
<dbReference type="PANTHER" id="PTHR31669">
    <property type="entry name" value="PROTEIN FAR1-RELATED SEQUENCE 10-RELATED"/>
    <property type="match status" value="1"/>
</dbReference>
<dbReference type="Proteomes" id="UP001497480">
    <property type="component" value="Unassembled WGS sequence"/>
</dbReference>
<dbReference type="EMBL" id="CAXHTB010000017">
    <property type="protein sequence ID" value="CAL0323384.1"/>
    <property type="molecule type" value="Genomic_DNA"/>
</dbReference>
<dbReference type="GO" id="GO:0006355">
    <property type="term" value="P:regulation of DNA-templated transcription"/>
    <property type="evidence" value="ECO:0007669"/>
    <property type="project" value="UniProtKB-UniRule"/>
</dbReference>
<dbReference type="AlphaFoldDB" id="A0AAV1XP94"/>
<proteinExistence type="inferred from homology"/>
<comment type="caution">
    <text evidence="4">The sequence shown here is derived from an EMBL/GenBank/DDBJ whole genome shotgun (WGS) entry which is preliminary data.</text>
</comment>
<protein>
    <recommendedName>
        <fullName evidence="2">Protein FAR1-RELATED SEQUENCE</fullName>
    </recommendedName>
</protein>
<dbReference type="GO" id="GO:0003676">
    <property type="term" value="F:nucleic acid binding"/>
    <property type="evidence" value="ECO:0007669"/>
    <property type="project" value="InterPro"/>
</dbReference>
<dbReference type="InterPro" id="IPR031052">
    <property type="entry name" value="FHY3/FAR1"/>
</dbReference>
<feature type="domain" description="CCHC-type" evidence="3">
    <location>
        <begin position="168"/>
        <end position="185"/>
    </location>
</feature>
<evidence type="ECO:0000313" key="5">
    <source>
        <dbReference type="Proteomes" id="UP001497480"/>
    </source>
</evidence>
<keyword evidence="2" id="KW-0862">Zinc</keyword>
<keyword evidence="2" id="KW-0539">Nucleus</keyword>
<comment type="similarity">
    <text evidence="2">Belongs to the FHY3/FAR1 family.</text>
</comment>
<evidence type="ECO:0000256" key="2">
    <source>
        <dbReference type="RuleBase" id="RU367018"/>
    </source>
</evidence>
<keyword evidence="2" id="KW-0479">Metal-binding</keyword>
<dbReference type="GO" id="GO:0005634">
    <property type="term" value="C:nucleus"/>
    <property type="evidence" value="ECO:0007669"/>
    <property type="project" value="UniProtKB-SubCell"/>
</dbReference>
<organism evidence="4 5">
    <name type="scientific">Lupinus luteus</name>
    <name type="common">European yellow lupine</name>
    <dbReference type="NCBI Taxonomy" id="3873"/>
    <lineage>
        <taxon>Eukaryota</taxon>
        <taxon>Viridiplantae</taxon>
        <taxon>Streptophyta</taxon>
        <taxon>Embryophyta</taxon>
        <taxon>Tracheophyta</taxon>
        <taxon>Spermatophyta</taxon>
        <taxon>Magnoliopsida</taxon>
        <taxon>eudicotyledons</taxon>
        <taxon>Gunneridae</taxon>
        <taxon>Pentapetalae</taxon>
        <taxon>rosids</taxon>
        <taxon>fabids</taxon>
        <taxon>Fabales</taxon>
        <taxon>Fabaceae</taxon>
        <taxon>Papilionoideae</taxon>
        <taxon>50 kb inversion clade</taxon>
        <taxon>genistoids sensu lato</taxon>
        <taxon>core genistoids</taxon>
        <taxon>Genisteae</taxon>
        <taxon>Lupinus</taxon>
    </lineage>
</organism>
<comment type="function">
    <text evidence="2">Putative transcription activator involved in regulating light control of development.</text>
</comment>
<dbReference type="GO" id="GO:0008270">
    <property type="term" value="F:zinc ion binding"/>
    <property type="evidence" value="ECO:0007669"/>
    <property type="project" value="UniProtKB-UniRule"/>
</dbReference>
<accession>A0AAV1XP94</accession>
<keyword evidence="5" id="KW-1185">Reference proteome</keyword>
<evidence type="ECO:0000259" key="3">
    <source>
        <dbReference type="PROSITE" id="PS50158"/>
    </source>
</evidence>